<organism evidence="2 3">
    <name type="scientific">Kribbella sancticallisti</name>
    <dbReference type="NCBI Taxonomy" id="460087"/>
    <lineage>
        <taxon>Bacteria</taxon>
        <taxon>Bacillati</taxon>
        <taxon>Actinomycetota</taxon>
        <taxon>Actinomycetes</taxon>
        <taxon>Propionibacteriales</taxon>
        <taxon>Kribbellaceae</taxon>
        <taxon>Kribbella</taxon>
    </lineage>
</organism>
<dbReference type="EMBL" id="BAAAOS010000017">
    <property type="protein sequence ID" value="GAA1563717.1"/>
    <property type="molecule type" value="Genomic_DNA"/>
</dbReference>
<evidence type="ECO:0000256" key="1">
    <source>
        <dbReference type="SAM" id="Phobius"/>
    </source>
</evidence>
<evidence type="ECO:0000313" key="3">
    <source>
        <dbReference type="Proteomes" id="UP001500393"/>
    </source>
</evidence>
<proteinExistence type="predicted"/>
<evidence type="ECO:0000313" key="2">
    <source>
        <dbReference type="EMBL" id="GAA1563717.1"/>
    </source>
</evidence>
<keyword evidence="3" id="KW-1185">Reference proteome</keyword>
<name>A0ABP4NPI9_9ACTN</name>
<comment type="caution">
    <text evidence="2">The sequence shown here is derived from an EMBL/GenBank/DDBJ whole genome shotgun (WGS) entry which is preliminary data.</text>
</comment>
<feature type="transmembrane region" description="Helical" evidence="1">
    <location>
        <begin position="26"/>
        <end position="43"/>
    </location>
</feature>
<keyword evidence="1" id="KW-0472">Membrane</keyword>
<keyword evidence="1" id="KW-1133">Transmembrane helix</keyword>
<dbReference type="Proteomes" id="UP001500393">
    <property type="component" value="Unassembled WGS sequence"/>
</dbReference>
<gene>
    <name evidence="2" type="ORF">GCM10009789_16050</name>
</gene>
<accession>A0ABP4NPI9</accession>
<protein>
    <submittedName>
        <fullName evidence="2">Uncharacterized protein</fullName>
    </submittedName>
</protein>
<reference evidence="3" key="1">
    <citation type="journal article" date="2019" name="Int. J. Syst. Evol. Microbiol.">
        <title>The Global Catalogue of Microorganisms (GCM) 10K type strain sequencing project: providing services to taxonomists for standard genome sequencing and annotation.</title>
        <authorList>
            <consortium name="The Broad Institute Genomics Platform"/>
            <consortium name="The Broad Institute Genome Sequencing Center for Infectious Disease"/>
            <person name="Wu L."/>
            <person name="Ma J."/>
        </authorList>
    </citation>
    <scope>NUCLEOTIDE SEQUENCE [LARGE SCALE GENOMIC DNA]</scope>
    <source>
        <strain evidence="3">JCM 14969</strain>
    </source>
</reference>
<keyword evidence="1" id="KW-0812">Transmembrane</keyword>
<sequence>MAIVYVGIPLVLLALTVWISAGAETFNWLAVLLPLAVLIAGWFFRRRSRYKPSRWNGAGALLGAVAGIYPVALAGSVWLVLPAAIVGAIIGAALGRYGERRLMQPAIAELADTQYELAFRVRGLTTLRLFVDDKSVSLRERVRTGAGSVTYPLEAITGVHDVSVTGAERLRFPMALRLPPAGSPGPALILQAQGTDWVLPQDDAAAIAQILNRRIEAA</sequence>
<feature type="transmembrane region" description="Helical" evidence="1">
    <location>
        <begin position="55"/>
        <end position="72"/>
    </location>
</feature>
<feature type="transmembrane region" description="Helical" evidence="1">
    <location>
        <begin position="78"/>
        <end position="97"/>
    </location>
</feature>